<dbReference type="Proteomes" id="UP000321331">
    <property type="component" value="Unassembled WGS sequence"/>
</dbReference>
<sequence>MRYTKIVAVDMGNVAGAQLSTTRLADIIASTIEISTHAIGSEVPDAVGGIGTPDGFNFLGCFSSENDFPGFTQAYSSVDNDADLRAETCLDNNFFGLYDNKCYCRSELDPITSPSVSADQCDIVCPGDAEVSCGGYATGSSSMRRQIELNVLLSIYIAVSLSPDETDTGVNTDFGTET</sequence>
<accession>A0A5C6SL43</accession>
<dbReference type="InterPro" id="IPR002889">
    <property type="entry name" value="WSC_carb-bd"/>
</dbReference>
<dbReference type="Pfam" id="PF01822">
    <property type="entry name" value="WSC"/>
    <property type="match status" value="1"/>
</dbReference>
<dbReference type="AlphaFoldDB" id="A0A5C6SL43"/>
<gene>
    <name evidence="2" type="ORF">FocTR4_00016883</name>
</gene>
<evidence type="ECO:0000313" key="2">
    <source>
        <dbReference type="EMBL" id="TXB98120.1"/>
    </source>
</evidence>
<evidence type="ECO:0000313" key="3">
    <source>
        <dbReference type="Proteomes" id="UP000321331"/>
    </source>
</evidence>
<reference evidence="2 3" key="1">
    <citation type="submission" date="2019-07" db="EMBL/GenBank/DDBJ databases">
        <title>The First High-Quality Draft Genome Sequence of the Causal Agent of the Current Panama Disease Epidemic.</title>
        <authorList>
            <person name="Warmington R.J."/>
            <person name="Kay W."/>
            <person name="Jeffries A."/>
            <person name="Bebber D."/>
            <person name="Moore K."/>
            <person name="Studholme D.J."/>
        </authorList>
    </citation>
    <scope>NUCLEOTIDE SEQUENCE [LARGE SCALE GENOMIC DNA]</scope>
    <source>
        <strain evidence="2 3">TR4</strain>
    </source>
</reference>
<feature type="domain" description="WSC" evidence="1">
    <location>
        <begin position="55"/>
        <end position="149"/>
    </location>
</feature>
<organism evidence="2 3">
    <name type="scientific">Fusarium oxysporum f. sp. cubense</name>
    <dbReference type="NCBI Taxonomy" id="61366"/>
    <lineage>
        <taxon>Eukaryota</taxon>
        <taxon>Fungi</taxon>
        <taxon>Dikarya</taxon>
        <taxon>Ascomycota</taxon>
        <taxon>Pezizomycotina</taxon>
        <taxon>Sordariomycetes</taxon>
        <taxon>Hypocreomycetidae</taxon>
        <taxon>Hypocreales</taxon>
        <taxon>Nectriaceae</taxon>
        <taxon>Fusarium</taxon>
        <taxon>Fusarium oxysporum species complex</taxon>
    </lineage>
</organism>
<protein>
    <recommendedName>
        <fullName evidence="1">WSC domain-containing protein</fullName>
    </recommendedName>
</protein>
<dbReference type="PROSITE" id="PS51212">
    <property type="entry name" value="WSC"/>
    <property type="match status" value="1"/>
</dbReference>
<name>A0A5C6SL43_FUSOC</name>
<dbReference type="EMBL" id="VMNF01000013">
    <property type="protein sequence ID" value="TXB98120.1"/>
    <property type="molecule type" value="Genomic_DNA"/>
</dbReference>
<comment type="caution">
    <text evidence="2">The sequence shown here is derived from an EMBL/GenBank/DDBJ whole genome shotgun (WGS) entry which is preliminary data.</text>
</comment>
<proteinExistence type="predicted"/>
<evidence type="ECO:0000259" key="1">
    <source>
        <dbReference type="PROSITE" id="PS51212"/>
    </source>
</evidence>